<dbReference type="Proteomes" id="UP001195724">
    <property type="component" value="Unassembled WGS sequence"/>
</dbReference>
<dbReference type="Pfam" id="PF16827">
    <property type="entry name" value="zf-HC3"/>
    <property type="match status" value="1"/>
</dbReference>
<keyword evidence="4" id="KW-1185">Reference proteome</keyword>
<dbReference type="RefSeq" id="WP_204841105.1">
    <property type="nucleotide sequence ID" value="NZ_JAFBCL010000001.1"/>
</dbReference>
<evidence type="ECO:0000313" key="3">
    <source>
        <dbReference type="Proteomes" id="UP000671828"/>
    </source>
</evidence>
<proteinExistence type="predicted"/>
<dbReference type="InterPro" id="IPR031795">
    <property type="entry name" value="Zf-HC3"/>
</dbReference>
<reference evidence="2" key="2">
    <citation type="submission" date="2021-04" db="EMBL/GenBank/DDBJ databases">
        <title>Saccharothrix algeriensis WGS.</title>
        <authorList>
            <person name="Stuskova K."/>
            <person name="Hakalova E."/>
            <person name="Tebbal A.B."/>
            <person name="Eichmeier A."/>
        </authorList>
    </citation>
    <scope>NUCLEOTIDE SEQUENCE</scope>
    <source>
        <strain evidence="2">NRRL B-24137</strain>
    </source>
</reference>
<dbReference type="Proteomes" id="UP000671828">
    <property type="component" value="Chromosome"/>
</dbReference>
<gene>
    <name evidence="2" type="ORF">J7S33_05070</name>
    <name evidence="1" type="ORF">JOE68_000955</name>
</gene>
<name>A0A8T8I2U1_9PSEU</name>
<evidence type="ECO:0000313" key="1">
    <source>
        <dbReference type="EMBL" id="MBM7810090.1"/>
    </source>
</evidence>
<reference evidence="1 4" key="1">
    <citation type="submission" date="2021-01" db="EMBL/GenBank/DDBJ databases">
        <title>Sequencing the genomes of 1000 actinobacteria strains.</title>
        <authorList>
            <person name="Klenk H.-P."/>
        </authorList>
    </citation>
    <scope>NUCLEOTIDE SEQUENCE [LARGE SCALE GENOMIC DNA]</scope>
    <source>
        <strain evidence="1 4">DSM 44581</strain>
    </source>
</reference>
<sequence length="82" mass="9206">MTRAFRWMPHDGRRHAIRTGVAPRDAAETLCGLTFTVPATRSYVHWCWPTCEVCDTAWRAHEGIAASPARRDEGPGRPTCAR</sequence>
<protein>
    <recommendedName>
        <fullName evidence="5">Zinc finger protein</fullName>
    </recommendedName>
</protein>
<evidence type="ECO:0000313" key="4">
    <source>
        <dbReference type="Proteomes" id="UP001195724"/>
    </source>
</evidence>
<accession>A0A8T8I2U1</accession>
<evidence type="ECO:0000313" key="2">
    <source>
        <dbReference type="EMBL" id="QTR04304.1"/>
    </source>
</evidence>
<dbReference type="EMBL" id="CP072788">
    <property type="protein sequence ID" value="QTR04304.1"/>
    <property type="molecule type" value="Genomic_DNA"/>
</dbReference>
<evidence type="ECO:0008006" key="5">
    <source>
        <dbReference type="Google" id="ProtNLM"/>
    </source>
</evidence>
<organism evidence="2 3">
    <name type="scientific">Saccharothrix algeriensis</name>
    <dbReference type="NCBI Taxonomy" id="173560"/>
    <lineage>
        <taxon>Bacteria</taxon>
        <taxon>Bacillati</taxon>
        <taxon>Actinomycetota</taxon>
        <taxon>Actinomycetes</taxon>
        <taxon>Pseudonocardiales</taxon>
        <taxon>Pseudonocardiaceae</taxon>
        <taxon>Saccharothrix</taxon>
    </lineage>
</organism>
<dbReference type="AlphaFoldDB" id="A0A8T8I2U1"/>
<dbReference type="EMBL" id="JAFBCL010000001">
    <property type="protein sequence ID" value="MBM7810090.1"/>
    <property type="molecule type" value="Genomic_DNA"/>
</dbReference>
<dbReference type="Gene3D" id="2.30.30.990">
    <property type="entry name" value="Malonyl-[acyl-carrier protein] O-methyltransferase, zinc-finger motif"/>
    <property type="match status" value="1"/>
</dbReference>